<dbReference type="InterPro" id="IPR000719">
    <property type="entry name" value="Prot_kinase_dom"/>
</dbReference>
<dbReference type="SUPFAM" id="SSF49899">
    <property type="entry name" value="Concanavalin A-like lectins/glucanases"/>
    <property type="match status" value="2"/>
</dbReference>
<dbReference type="PROSITE" id="PS00308">
    <property type="entry name" value="LECTIN_LEGUME_ALPHA"/>
    <property type="match status" value="1"/>
</dbReference>
<dbReference type="PROSITE" id="PS50011">
    <property type="entry name" value="PROTEIN_KINASE_DOM"/>
    <property type="match status" value="1"/>
</dbReference>
<keyword evidence="7" id="KW-0732">Signal</keyword>
<feature type="binding site" evidence="15">
    <location>
        <position position="375"/>
    </location>
    <ligand>
        <name>ATP</name>
        <dbReference type="ChEBI" id="CHEBI:30616"/>
    </ligand>
</feature>
<evidence type="ECO:0000256" key="13">
    <source>
        <dbReference type="ARBA" id="ARBA00023136"/>
    </source>
</evidence>
<dbReference type="PROSITE" id="PS00107">
    <property type="entry name" value="PROTEIN_KINASE_ATP"/>
    <property type="match status" value="1"/>
</dbReference>
<comment type="subcellular location">
    <subcellularLocation>
        <location evidence="1">Membrane</location>
        <topology evidence="1">Single-pass type I membrane protein</topology>
    </subcellularLocation>
</comment>
<evidence type="ECO:0000259" key="17">
    <source>
        <dbReference type="PROSITE" id="PS50011"/>
    </source>
</evidence>
<comment type="caution">
    <text evidence="18">The sequence shown here is derived from an EMBL/GenBank/DDBJ whole genome shotgun (WGS) entry which is preliminary data.</text>
</comment>
<evidence type="ECO:0000256" key="1">
    <source>
        <dbReference type="ARBA" id="ARBA00004479"/>
    </source>
</evidence>
<dbReference type="PROSITE" id="PS00108">
    <property type="entry name" value="PROTEIN_KINASE_ST"/>
    <property type="match status" value="1"/>
</dbReference>
<keyword evidence="14" id="KW-0675">Receptor</keyword>
<evidence type="ECO:0000256" key="2">
    <source>
        <dbReference type="ARBA" id="ARBA00007606"/>
    </source>
</evidence>
<keyword evidence="5" id="KW-0808">Transferase</keyword>
<name>A0A445DQ13_ARAHY</name>
<dbReference type="GO" id="GO:0005524">
    <property type="term" value="F:ATP binding"/>
    <property type="evidence" value="ECO:0007669"/>
    <property type="project" value="UniProtKB-UniRule"/>
</dbReference>
<dbReference type="Gene3D" id="3.30.200.20">
    <property type="entry name" value="Phosphorylase Kinase, domain 1"/>
    <property type="match status" value="1"/>
</dbReference>
<dbReference type="STRING" id="3818.A0A445DQ13"/>
<dbReference type="InterPro" id="IPR017441">
    <property type="entry name" value="Protein_kinase_ATP_BS"/>
</dbReference>
<protein>
    <recommendedName>
        <fullName evidence="17">Protein kinase domain-containing protein</fullName>
    </recommendedName>
</protein>
<dbReference type="InterPro" id="IPR000985">
    <property type="entry name" value="Lectin_LegA_CS"/>
</dbReference>
<comment type="similarity">
    <text evidence="2">Belongs to the leguminous lectin family.</text>
</comment>
<dbReference type="InterPro" id="IPR011009">
    <property type="entry name" value="Kinase-like_dom_sf"/>
</dbReference>
<keyword evidence="10" id="KW-0418">Kinase</keyword>
<dbReference type="InterPro" id="IPR013320">
    <property type="entry name" value="ConA-like_dom_sf"/>
</dbReference>
<keyword evidence="19" id="KW-1185">Reference proteome</keyword>
<feature type="transmembrane region" description="Helical" evidence="16">
    <location>
        <begin position="12"/>
        <end position="30"/>
    </location>
</feature>
<dbReference type="FunFam" id="2.60.120.200:FF:000103">
    <property type="entry name" value="L-type lectin-domain containing receptor kinase IX.1"/>
    <property type="match status" value="1"/>
</dbReference>
<evidence type="ECO:0000256" key="5">
    <source>
        <dbReference type="ARBA" id="ARBA00022679"/>
    </source>
</evidence>
<dbReference type="Pfam" id="PF00139">
    <property type="entry name" value="Lectin_legB"/>
    <property type="match status" value="2"/>
</dbReference>
<evidence type="ECO:0000256" key="12">
    <source>
        <dbReference type="ARBA" id="ARBA00022989"/>
    </source>
</evidence>
<comment type="similarity">
    <text evidence="4">In the C-terminal section; belongs to the protein kinase superfamily. Ser/Thr protein kinase family.</text>
</comment>
<evidence type="ECO:0000256" key="3">
    <source>
        <dbReference type="ARBA" id="ARBA00008536"/>
    </source>
</evidence>
<dbReference type="InterPro" id="IPR050528">
    <property type="entry name" value="L-type_Lectin-RKs"/>
</dbReference>
<dbReference type="InterPro" id="IPR001220">
    <property type="entry name" value="Legume_lectin_dom"/>
</dbReference>
<evidence type="ECO:0000256" key="15">
    <source>
        <dbReference type="PROSITE-ProRule" id="PRU10141"/>
    </source>
</evidence>
<evidence type="ECO:0000256" key="16">
    <source>
        <dbReference type="SAM" id="Phobius"/>
    </source>
</evidence>
<evidence type="ECO:0000256" key="10">
    <source>
        <dbReference type="ARBA" id="ARBA00022777"/>
    </source>
</evidence>
<evidence type="ECO:0000313" key="19">
    <source>
        <dbReference type="Proteomes" id="UP000289738"/>
    </source>
</evidence>
<evidence type="ECO:0000256" key="9">
    <source>
        <dbReference type="ARBA" id="ARBA00022741"/>
    </source>
</evidence>
<dbReference type="GO" id="GO:0030246">
    <property type="term" value="F:carbohydrate binding"/>
    <property type="evidence" value="ECO:0007669"/>
    <property type="project" value="UniProtKB-KW"/>
</dbReference>
<keyword evidence="12 16" id="KW-1133">Transmembrane helix</keyword>
<dbReference type="Proteomes" id="UP000289738">
    <property type="component" value="Chromosome A03"/>
</dbReference>
<dbReference type="EMBL" id="SDMP01000003">
    <property type="protein sequence ID" value="RYR65267.1"/>
    <property type="molecule type" value="Genomic_DNA"/>
</dbReference>
<dbReference type="Pfam" id="PF00069">
    <property type="entry name" value="Pkinase"/>
    <property type="match status" value="1"/>
</dbReference>
<keyword evidence="9 15" id="KW-0547">Nucleotide-binding</keyword>
<keyword evidence="11 15" id="KW-0067">ATP-binding</keyword>
<dbReference type="Gene3D" id="2.60.120.200">
    <property type="match status" value="2"/>
</dbReference>
<dbReference type="GO" id="GO:0016020">
    <property type="term" value="C:membrane"/>
    <property type="evidence" value="ECO:0007669"/>
    <property type="project" value="UniProtKB-SubCell"/>
</dbReference>
<dbReference type="PANTHER" id="PTHR27007">
    <property type="match status" value="1"/>
</dbReference>
<dbReference type="CDD" id="cd06899">
    <property type="entry name" value="lectin_legume_LecRK_Arcelin_ConA"/>
    <property type="match status" value="2"/>
</dbReference>
<evidence type="ECO:0000256" key="8">
    <source>
        <dbReference type="ARBA" id="ARBA00022734"/>
    </source>
</evidence>
<dbReference type="GO" id="GO:0004672">
    <property type="term" value="F:protein kinase activity"/>
    <property type="evidence" value="ECO:0007669"/>
    <property type="project" value="InterPro"/>
</dbReference>
<dbReference type="FunFam" id="3.30.200.20:FF:000168">
    <property type="entry name" value="L-type lectin-domain containing receptor kinase IX.1"/>
    <property type="match status" value="1"/>
</dbReference>
<dbReference type="InterPro" id="IPR008271">
    <property type="entry name" value="Ser/Thr_kinase_AS"/>
</dbReference>
<reference evidence="18 19" key="1">
    <citation type="submission" date="2019-01" db="EMBL/GenBank/DDBJ databases">
        <title>Sequencing of cultivated peanut Arachis hypogaea provides insights into genome evolution and oil improvement.</title>
        <authorList>
            <person name="Chen X."/>
        </authorList>
    </citation>
    <scope>NUCLEOTIDE SEQUENCE [LARGE SCALE GENOMIC DNA]</scope>
    <source>
        <strain evidence="19">cv. Fuhuasheng</strain>
        <tissue evidence="18">Leaves</tissue>
    </source>
</reference>
<evidence type="ECO:0000256" key="14">
    <source>
        <dbReference type="ARBA" id="ARBA00023170"/>
    </source>
</evidence>
<evidence type="ECO:0000256" key="4">
    <source>
        <dbReference type="ARBA" id="ARBA00010217"/>
    </source>
</evidence>
<feature type="domain" description="Protein kinase" evidence="17">
    <location>
        <begin position="345"/>
        <end position="647"/>
    </location>
</feature>
<keyword evidence="6 16" id="KW-0812">Transmembrane</keyword>
<dbReference type="SMART" id="SM00220">
    <property type="entry name" value="S_TKc"/>
    <property type="match status" value="1"/>
</dbReference>
<evidence type="ECO:0000313" key="18">
    <source>
        <dbReference type="EMBL" id="RYR65267.1"/>
    </source>
</evidence>
<keyword evidence="8" id="KW-0430">Lectin</keyword>
<keyword evidence="13 16" id="KW-0472">Membrane</keyword>
<gene>
    <name evidence="18" type="ORF">Ahy_A03g011216</name>
</gene>
<evidence type="ECO:0000256" key="11">
    <source>
        <dbReference type="ARBA" id="ARBA00022840"/>
    </source>
</evidence>
<proteinExistence type="inferred from homology"/>
<accession>A0A445DQ13</accession>
<feature type="transmembrane region" description="Helical" evidence="16">
    <location>
        <begin position="277"/>
        <end position="300"/>
    </location>
</feature>
<dbReference type="AlphaFoldDB" id="A0A445DQ13"/>
<sequence>MASTFHHHHPHTLIPLIILYSIFFSFYPAYSIQFQIPSFNPGDANILYLGAAATRDGSADFNVNDLYTCQVGWTIYSKQVLLWDSRTGKLTDFTTHYTFIIDTGNKTTYGHGLAFFLAPVDFEIPPNSSGGFLGLFNTTTKDSAQNQIVLVEFDSYPNSEWGETVQHVGINNNSIVSTKWTPWNTSLHSGDTADVWISYNSTTKNLSVSWKYQNSYDPEEHTSLSLAIDLTRVLPEWVTIGFSAATGYFGETHTLLSWEFNSTLDRAEGNNSKKTRLVVILTVSCSALAVGAIAAFGVLWNRRKKKSMKDQLEAMNLTSMNDDLERGAGPRRFSYKELSLVTNNFSKDRLLGKGGFGSVYRGYFANQDLSVAVKKISRGSRQGKKEYVTEVKVISQLRHRNLVQLLGWCHDKGEFLLVYEFMPNGSLDSHLFGSKKSPIPWNMRHKIGLGLASAVLYLHEEWERCVVHRDIKSSNVMLDSTFNASNPIYIPTQHAPLALNQKDMSVSPISAVSFILILSFVMNVKSSSSPFDVSFNFPRFTPDDFIGFANDATIKHGAIKLTKKNKTGFPLQHSVGQAAFLQLIRIYDKANAKVANFTTQFTFLVNRNSATNYGDGLAFFLMPPDFKLPDRKDSSGGFLGIFTHENALINNDNGHKIVLVEFDSFNNEWDPIEAYEISHMGIDVGSIKSVATAPWLIEFEPDGTKVTARISYDSRAKRLSVNVFFHDKVADSSLVYDIDLTKVLPEAVFVGFTAATGDLVETHDILSWSFNSKF</sequence>
<evidence type="ECO:0000256" key="7">
    <source>
        <dbReference type="ARBA" id="ARBA00022729"/>
    </source>
</evidence>
<evidence type="ECO:0000256" key="6">
    <source>
        <dbReference type="ARBA" id="ARBA00022692"/>
    </source>
</evidence>
<dbReference type="Gene3D" id="1.10.510.10">
    <property type="entry name" value="Transferase(Phosphotransferase) domain 1"/>
    <property type="match status" value="1"/>
</dbReference>
<comment type="similarity">
    <text evidence="3">In the N-terminal section; belongs to the leguminous lectin family.</text>
</comment>
<dbReference type="SUPFAM" id="SSF56112">
    <property type="entry name" value="Protein kinase-like (PK-like)"/>
    <property type="match status" value="1"/>
</dbReference>
<organism evidence="18 19">
    <name type="scientific">Arachis hypogaea</name>
    <name type="common">Peanut</name>
    <dbReference type="NCBI Taxonomy" id="3818"/>
    <lineage>
        <taxon>Eukaryota</taxon>
        <taxon>Viridiplantae</taxon>
        <taxon>Streptophyta</taxon>
        <taxon>Embryophyta</taxon>
        <taxon>Tracheophyta</taxon>
        <taxon>Spermatophyta</taxon>
        <taxon>Magnoliopsida</taxon>
        <taxon>eudicotyledons</taxon>
        <taxon>Gunneridae</taxon>
        <taxon>Pentapetalae</taxon>
        <taxon>rosids</taxon>
        <taxon>fabids</taxon>
        <taxon>Fabales</taxon>
        <taxon>Fabaceae</taxon>
        <taxon>Papilionoideae</taxon>
        <taxon>50 kb inversion clade</taxon>
        <taxon>dalbergioids sensu lato</taxon>
        <taxon>Dalbergieae</taxon>
        <taxon>Pterocarpus clade</taxon>
        <taxon>Arachis</taxon>
    </lineage>
</organism>